<sequence length="60" mass="6937">MDCNLQLMPSPIVPSQILSSCAKLLLRIRESDQIETQCLQNNFIELEQPHHLHIQLTRKA</sequence>
<dbReference type="EMBL" id="UYYB01023882">
    <property type="protein sequence ID" value="VDM72138.1"/>
    <property type="molecule type" value="Genomic_DNA"/>
</dbReference>
<protein>
    <submittedName>
        <fullName evidence="1">Uncharacterized protein</fullName>
    </submittedName>
</protein>
<gene>
    <name evidence="1" type="ORF">SVUK_LOCUS7136</name>
</gene>
<evidence type="ECO:0000313" key="1">
    <source>
        <dbReference type="EMBL" id="VDM72138.1"/>
    </source>
</evidence>
<reference evidence="1 2" key="1">
    <citation type="submission" date="2018-11" db="EMBL/GenBank/DDBJ databases">
        <authorList>
            <consortium name="Pathogen Informatics"/>
        </authorList>
    </citation>
    <scope>NUCLEOTIDE SEQUENCE [LARGE SCALE GENOMIC DNA]</scope>
</reference>
<dbReference type="AlphaFoldDB" id="A0A3P7KYD7"/>
<organism evidence="1 2">
    <name type="scientific">Strongylus vulgaris</name>
    <name type="common">Blood worm</name>
    <dbReference type="NCBI Taxonomy" id="40348"/>
    <lineage>
        <taxon>Eukaryota</taxon>
        <taxon>Metazoa</taxon>
        <taxon>Ecdysozoa</taxon>
        <taxon>Nematoda</taxon>
        <taxon>Chromadorea</taxon>
        <taxon>Rhabditida</taxon>
        <taxon>Rhabditina</taxon>
        <taxon>Rhabditomorpha</taxon>
        <taxon>Strongyloidea</taxon>
        <taxon>Strongylidae</taxon>
        <taxon>Strongylus</taxon>
    </lineage>
</organism>
<evidence type="ECO:0000313" key="2">
    <source>
        <dbReference type="Proteomes" id="UP000270094"/>
    </source>
</evidence>
<dbReference type="Proteomes" id="UP000270094">
    <property type="component" value="Unassembled WGS sequence"/>
</dbReference>
<accession>A0A3P7KYD7</accession>
<name>A0A3P7KYD7_STRVU</name>
<keyword evidence="2" id="KW-1185">Reference proteome</keyword>
<proteinExistence type="predicted"/>